<dbReference type="Proteomes" id="UP000515800">
    <property type="component" value="Chromosome"/>
</dbReference>
<dbReference type="RefSeq" id="WP_187528765.1">
    <property type="nucleotide sequence ID" value="NZ_CP060724.1"/>
</dbReference>
<evidence type="ECO:0000313" key="3">
    <source>
        <dbReference type="Proteomes" id="UP000515800"/>
    </source>
</evidence>
<protein>
    <recommendedName>
        <fullName evidence="4">ABC transporter permease subunit</fullName>
    </recommendedName>
</protein>
<keyword evidence="1" id="KW-0812">Transmembrane</keyword>
<feature type="transmembrane region" description="Helical" evidence="1">
    <location>
        <begin position="158"/>
        <end position="176"/>
    </location>
</feature>
<evidence type="ECO:0008006" key="4">
    <source>
        <dbReference type="Google" id="ProtNLM"/>
    </source>
</evidence>
<dbReference type="AlphaFoldDB" id="A0A7G9T4A5"/>
<gene>
    <name evidence="2" type="ORF">H9L19_05940</name>
</gene>
<feature type="transmembrane region" description="Helical" evidence="1">
    <location>
        <begin position="12"/>
        <end position="33"/>
    </location>
</feature>
<organism evidence="2 3">
    <name type="scientific">Weissella diestrammenae</name>
    <dbReference type="NCBI Taxonomy" id="1162633"/>
    <lineage>
        <taxon>Bacteria</taxon>
        <taxon>Bacillati</taxon>
        <taxon>Bacillota</taxon>
        <taxon>Bacilli</taxon>
        <taxon>Lactobacillales</taxon>
        <taxon>Lactobacillaceae</taxon>
        <taxon>Weissella</taxon>
    </lineage>
</organism>
<feature type="transmembrane region" description="Helical" evidence="1">
    <location>
        <begin position="96"/>
        <end position="121"/>
    </location>
</feature>
<reference evidence="2 3" key="1">
    <citation type="submission" date="2020-08" db="EMBL/GenBank/DDBJ databases">
        <title>Genome sequence of Weissella diestrammenae KACC 16890T.</title>
        <authorList>
            <person name="Hyun D.-W."/>
            <person name="Bae J.-W."/>
        </authorList>
    </citation>
    <scope>NUCLEOTIDE SEQUENCE [LARGE SCALE GENOMIC DNA]</scope>
    <source>
        <strain evidence="2 3">KACC 16890</strain>
    </source>
</reference>
<sequence length="226" mass="25511">MPVLIWCEIRRELLTFKSIIVVAFIVSLSVFIGEFGANVKDALPNGDSSIYTSLFSLFALFGFIFSMMIFSGIVASEIESGTIRLILPYFDRKLIYIARWLAIFSYFIFLIITSIVIVSFLKMQFLIPWGLFGKTACFFAYCSSVVMFVSSSFSKVKTANFIGVLIGIGSLIVYIADRIDGHSFFHFLDYLMPYQYIDNPNGGLILVTLSIIFGLLGWFVLTKKEV</sequence>
<keyword evidence="1" id="KW-1133">Transmembrane helix</keyword>
<keyword evidence="1" id="KW-0472">Membrane</keyword>
<evidence type="ECO:0000256" key="1">
    <source>
        <dbReference type="SAM" id="Phobius"/>
    </source>
</evidence>
<evidence type="ECO:0000313" key="2">
    <source>
        <dbReference type="EMBL" id="QNN74930.1"/>
    </source>
</evidence>
<name>A0A7G9T4A5_9LACO</name>
<accession>A0A7G9T4A5</accession>
<feature type="transmembrane region" description="Helical" evidence="1">
    <location>
        <begin position="53"/>
        <end position="75"/>
    </location>
</feature>
<feature type="transmembrane region" description="Helical" evidence="1">
    <location>
        <begin position="127"/>
        <end position="149"/>
    </location>
</feature>
<dbReference type="KEGG" id="wdi:H9L19_05940"/>
<keyword evidence="3" id="KW-1185">Reference proteome</keyword>
<feature type="transmembrane region" description="Helical" evidence="1">
    <location>
        <begin position="202"/>
        <end position="221"/>
    </location>
</feature>
<proteinExistence type="predicted"/>
<dbReference type="EMBL" id="CP060724">
    <property type="protein sequence ID" value="QNN74930.1"/>
    <property type="molecule type" value="Genomic_DNA"/>
</dbReference>